<name>A0A3S4CLA9_9RHOB</name>
<organism evidence="1 2">
    <name type="scientific">Paracoccus haematequi</name>
    <dbReference type="NCBI Taxonomy" id="2491866"/>
    <lineage>
        <taxon>Bacteria</taxon>
        <taxon>Pseudomonadati</taxon>
        <taxon>Pseudomonadota</taxon>
        <taxon>Alphaproteobacteria</taxon>
        <taxon>Rhodobacterales</taxon>
        <taxon>Paracoccaceae</taxon>
        <taxon>Paracoccus</taxon>
    </lineage>
</organism>
<protein>
    <submittedName>
        <fullName evidence="1">Uncharacterized protein</fullName>
    </submittedName>
</protein>
<gene>
    <name evidence="1" type="ORF">PARHAE_03337</name>
</gene>
<evidence type="ECO:0000313" key="2">
    <source>
        <dbReference type="Proteomes" id="UP000270743"/>
    </source>
</evidence>
<keyword evidence="2" id="KW-1185">Reference proteome</keyword>
<sequence length="68" mass="6746">MGIDGVELGCFDQGVGDGCGLSTCLGTDEEVVFPPEGDAAHAAFGGVVVEFEDAVVEVGAQAPSFGRG</sequence>
<dbReference type="AlphaFoldDB" id="A0A3S4CLA9"/>
<proteinExistence type="predicted"/>
<accession>A0A3S4CLA9</accession>
<dbReference type="Proteomes" id="UP000270743">
    <property type="component" value="Unassembled WGS sequence"/>
</dbReference>
<reference evidence="1 2" key="1">
    <citation type="submission" date="2018-12" db="EMBL/GenBank/DDBJ databases">
        <authorList>
            <person name="Criscuolo A."/>
        </authorList>
    </citation>
    <scope>NUCLEOTIDE SEQUENCE [LARGE SCALE GENOMIC DNA]</scope>
    <source>
        <strain evidence="1">ACIP1116241</strain>
    </source>
</reference>
<evidence type="ECO:0000313" key="1">
    <source>
        <dbReference type="EMBL" id="VDS10124.1"/>
    </source>
</evidence>
<dbReference type="EMBL" id="UZWE01000050">
    <property type="protein sequence ID" value="VDS10124.1"/>
    <property type="molecule type" value="Genomic_DNA"/>
</dbReference>